<dbReference type="AlphaFoldDB" id="G1WLA7"/>
<dbReference type="HOGENOM" id="CLU_003182_13_1_11"/>
<evidence type="ECO:0000256" key="1">
    <source>
        <dbReference type="ARBA" id="ARBA00004141"/>
    </source>
</evidence>
<dbReference type="RefSeq" id="WP_009142143.1">
    <property type="nucleotide sequence ID" value="NZ_JH126475.1"/>
</dbReference>
<keyword evidence="4 5" id="KW-0472">Membrane</keyword>
<accession>G1WLA7</accession>
<dbReference type="GO" id="GO:0055085">
    <property type="term" value="P:transmembrane transport"/>
    <property type="evidence" value="ECO:0007669"/>
    <property type="project" value="InterPro"/>
</dbReference>
<evidence type="ECO:0000256" key="4">
    <source>
        <dbReference type="ARBA" id="ARBA00023136"/>
    </source>
</evidence>
<keyword evidence="3 5" id="KW-1133">Transmembrane helix</keyword>
<evidence type="ECO:0000256" key="2">
    <source>
        <dbReference type="ARBA" id="ARBA00022692"/>
    </source>
</evidence>
<protein>
    <recommendedName>
        <fullName evidence="6">STAS domain-containing protein</fullName>
    </recommendedName>
</protein>
<evidence type="ECO:0000259" key="6">
    <source>
        <dbReference type="PROSITE" id="PS50801"/>
    </source>
</evidence>
<comment type="subcellular location">
    <subcellularLocation>
        <location evidence="1">Membrane</location>
        <topology evidence="1">Multi-pass membrane protein</topology>
    </subcellularLocation>
</comment>
<feature type="transmembrane region" description="Helical" evidence="5">
    <location>
        <begin position="205"/>
        <end position="224"/>
    </location>
</feature>
<dbReference type="Proteomes" id="UP000004830">
    <property type="component" value="Unassembled WGS sequence"/>
</dbReference>
<dbReference type="PATRIC" id="fig|742742.3.peg.2098"/>
<dbReference type="OrthoDB" id="9771198at2"/>
<dbReference type="eggNOG" id="COG0659">
    <property type="taxonomic scope" value="Bacteria"/>
</dbReference>
<proteinExistence type="predicted"/>
<evidence type="ECO:0000313" key="8">
    <source>
        <dbReference type="Proteomes" id="UP000004830"/>
    </source>
</evidence>
<organism evidence="7 8">
    <name type="scientific">Collinsella tanakaei YIT 12063</name>
    <dbReference type="NCBI Taxonomy" id="742742"/>
    <lineage>
        <taxon>Bacteria</taxon>
        <taxon>Bacillati</taxon>
        <taxon>Actinomycetota</taxon>
        <taxon>Coriobacteriia</taxon>
        <taxon>Coriobacteriales</taxon>
        <taxon>Coriobacteriaceae</taxon>
        <taxon>Collinsella</taxon>
    </lineage>
</organism>
<dbReference type="STRING" id="742742.HMPREF9452_02120"/>
<dbReference type="InterPro" id="IPR036513">
    <property type="entry name" value="STAS_dom_sf"/>
</dbReference>
<feature type="transmembrane region" description="Helical" evidence="5">
    <location>
        <begin position="385"/>
        <end position="416"/>
    </location>
</feature>
<evidence type="ECO:0000313" key="7">
    <source>
        <dbReference type="EMBL" id="EGX68430.1"/>
    </source>
</evidence>
<reference evidence="7 8" key="1">
    <citation type="submission" date="2011-06" db="EMBL/GenBank/DDBJ databases">
        <title>The Genome Sequence of Collinsella tanakaei YIT 12063.</title>
        <authorList>
            <consortium name="The Broad Institute Genome Sequencing Platform"/>
            <person name="Earl A."/>
            <person name="Ward D."/>
            <person name="Feldgarden M."/>
            <person name="Gevers D."/>
            <person name="Morotomi M."/>
            <person name="Young S.K."/>
            <person name="Zeng Q."/>
            <person name="Gargeya S."/>
            <person name="Fitzgerald M."/>
            <person name="Haas B."/>
            <person name="Abouelleil A."/>
            <person name="Alvarado L."/>
            <person name="Arachchi H.M."/>
            <person name="Berlin A."/>
            <person name="Brown A."/>
            <person name="Chapman S.B."/>
            <person name="Chen Z."/>
            <person name="Dunbar C."/>
            <person name="Freedman E."/>
            <person name="Gearin G."/>
            <person name="Gellesch M."/>
            <person name="Goldberg J."/>
            <person name="Griggs A."/>
            <person name="Gujja S."/>
            <person name="Heiman D."/>
            <person name="Howarth C."/>
            <person name="Larson L."/>
            <person name="Lui A."/>
            <person name="MacDonald P.J.P."/>
            <person name="Mehta T."/>
            <person name="Montmayeur A."/>
            <person name="Murphy C."/>
            <person name="Neiman D."/>
            <person name="Pearson M."/>
            <person name="Priest M."/>
            <person name="Roberts A."/>
            <person name="Saif S."/>
            <person name="Shea T."/>
            <person name="Shenoy N."/>
            <person name="Sisk P."/>
            <person name="Stolte C."/>
            <person name="Sykes S."/>
            <person name="Wortman J."/>
            <person name="Nusbaum C."/>
            <person name="Birren B."/>
        </authorList>
    </citation>
    <scope>NUCLEOTIDE SEQUENCE [LARGE SCALE GENOMIC DNA]</scope>
    <source>
        <strain evidence="7 8">YIT 12063</strain>
    </source>
</reference>
<feature type="transmembrane region" description="Helical" evidence="5">
    <location>
        <begin position="85"/>
        <end position="115"/>
    </location>
</feature>
<feature type="transmembrane region" description="Helical" evidence="5">
    <location>
        <begin position="260"/>
        <end position="281"/>
    </location>
</feature>
<dbReference type="PROSITE" id="PS50801">
    <property type="entry name" value="STAS"/>
    <property type="match status" value="1"/>
</dbReference>
<feature type="transmembrane region" description="Helical" evidence="5">
    <location>
        <begin position="127"/>
        <end position="149"/>
    </location>
</feature>
<feature type="transmembrane region" description="Helical" evidence="5">
    <location>
        <begin position="30"/>
        <end position="51"/>
    </location>
</feature>
<keyword evidence="8" id="KW-1185">Reference proteome</keyword>
<feature type="domain" description="STAS" evidence="6">
    <location>
        <begin position="448"/>
        <end position="547"/>
    </location>
</feature>
<dbReference type="PANTHER" id="PTHR11814">
    <property type="entry name" value="SULFATE TRANSPORTER"/>
    <property type="match status" value="1"/>
</dbReference>
<dbReference type="CDD" id="cd07042">
    <property type="entry name" value="STAS_SulP_like_sulfate_transporter"/>
    <property type="match status" value="1"/>
</dbReference>
<evidence type="ECO:0000256" key="5">
    <source>
        <dbReference type="SAM" id="Phobius"/>
    </source>
</evidence>
<sequence>MHRDKLKPILFSIIGHSTKEELKRQIPRDIVSGIVVAVVALPLSIALAIASGVGPEQGLYTAIVAGFIIALMGGSAVQISGPTAAFATIVAGIVATDGMSGLVAATIIAGVLLIVMGVMRLGTLIRFVPHTITTGFTAGIAVTIVIGQLKDFMGLTYPTGTAPIESMDKLACVVQNLGTLNVQALAVGLACLAVLVLWPRVTERVPASLVAVLAGIALVSGLHLDVNTIGDLYSIQGGAPRFVMPQLSLDLLRQQLPNGFTIAVLAAIESLLSCVVADSMISSHHRANMELVAQGTGNIASALFGGIPATGAIARTAANIKSGGRTPIAGMVHAVVLLAVLVLLMPYAALIPMPCIAAILLQVAYNMSGWRNVVHICRTASRGAIAVLLTTLVLTIVFDLVTAIGAGMVVTIVLFMKMVSQETEVRGWRYYCDEDSEVTHLRELPRAVRVYEINGPMFFGMTDQLNNISVKDFTRVLIIRMRGVPSLDSSAMHALEDLLDMCRERGVQLVISHPNDQPMRTMERAGFVDQVGRENFLPNIDAAIARAAVLVDEK</sequence>
<dbReference type="InterPro" id="IPR002645">
    <property type="entry name" value="STAS_dom"/>
</dbReference>
<dbReference type="SUPFAM" id="SSF52091">
    <property type="entry name" value="SpoIIaa-like"/>
    <property type="match status" value="1"/>
</dbReference>
<dbReference type="EMBL" id="ADLS01000033">
    <property type="protein sequence ID" value="EGX68430.1"/>
    <property type="molecule type" value="Genomic_DNA"/>
</dbReference>
<dbReference type="Gene3D" id="3.30.750.24">
    <property type="entry name" value="STAS domain"/>
    <property type="match status" value="1"/>
</dbReference>
<dbReference type="Pfam" id="PF01740">
    <property type="entry name" value="STAS"/>
    <property type="match status" value="1"/>
</dbReference>
<comment type="caution">
    <text evidence="7">The sequence shown here is derived from an EMBL/GenBank/DDBJ whole genome shotgun (WGS) entry which is preliminary data.</text>
</comment>
<name>G1WLA7_9ACTN</name>
<dbReference type="GO" id="GO:0016020">
    <property type="term" value="C:membrane"/>
    <property type="evidence" value="ECO:0007669"/>
    <property type="project" value="UniProtKB-SubCell"/>
</dbReference>
<feature type="transmembrane region" description="Helical" evidence="5">
    <location>
        <begin position="58"/>
        <end position="79"/>
    </location>
</feature>
<gene>
    <name evidence="7" type="ORF">HMPREF9452_02120</name>
</gene>
<dbReference type="GeneID" id="62759795"/>
<dbReference type="InterPro" id="IPR001902">
    <property type="entry name" value="SLC26A/SulP_fam"/>
</dbReference>
<keyword evidence="2 5" id="KW-0812">Transmembrane</keyword>
<feature type="transmembrane region" description="Helical" evidence="5">
    <location>
        <begin position="335"/>
        <end position="365"/>
    </location>
</feature>
<dbReference type="InterPro" id="IPR011547">
    <property type="entry name" value="SLC26A/SulP_dom"/>
</dbReference>
<feature type="transmembrane region" description="Helical" evidence="5">
    <location>
        <begin position="180"/>
        <end position="198"/>
    </location>
</feature>
<dbReference type="Pfam" id="PF00916">
    <property type="entry name" value="Sulfate_transp"/>
    <property type="match status" value="1"/>
</dbReference>
<evidence type="ECO:0000256" key="3">
    <source>
        <dbReference type="ARBA" id="ARBA00022989"/>
    </source>
</evidence>